<dbReference type="EMBL" id="QJKJ01003973">
    <property type="protein sequence ID" value="RDX96104.1"/>
    <property type="molecule type" value="Genomic_DNA"/>
</dbReference>
<feature type="non-terminal residue" evidence="2">
    <location>
        <position position="1"/>
    </location>
</feature>
<feature type="compositionally biased region" description="Basic residues" evidence="1">
    <location>
        <begin position="18"/>
        <end position="31"/>
    </location>
</feature>
<protein>
    <submittedName>
        <fullName evidence="2">Uncharacterized protein</fullName>
    </submittedName>
</protein>
<dbReference type="Proteomes" id="UP000257109">
    <property type="component" value="Unassembled WGS sequence"/>
</dbReference>
<evidence type="ECO:0000313" key="3">
    <source>
        <dbReference type="Proteomes" id="UP000257109"/>
    </source>
</evidence>
<gene>
    <name evidence="2" type="ORF">CR513_21284</name>
</gene>
<feature type="compositionally biased region" description="Basic and acidic residues" evidence="1">
    <location>
        <begin position="114"/>
        <end position="124"/>
    </location>
</feature>
<feature type="region of interest" description="Disordered" evidence="1">
    <location>
        <begin position="1"/>
        <end position="42"/>
    </location>
</feature>
<reference evidence="2" key="1">
    <citation type="submission" date="2018-05" db="EMBL/GenBank/DDBJ databases">
        <title>Draft genome of Mucuna pruriens seed.</title>
        <authorList>
            <person name="Nnadi N.E."/>
            <person name="Vos R."/>
            <person name="Hasami M.H."/>
            <person name="Devisetty U.K."/>
            <person name="Aguiy J.C."/>
        </authorList>
    </citation>
    <scope>NUCLEOTIDE SEQUENCE [LARGE SCALE GENOMIC DNA]</scope>
    <source>
        <strain evidence="2">JCA_2017</strain>
    </source>
</reference>
<comment type="caution">
    <text evidence="2">The sequence shown here is derived from an EMBL/GenBank/DDBJ whole genome shotgun (WGS) entry which is preliminary data.</text>
</comment>
<feature type="compositionally biased region" description="Polar residues" evidence="1">
    <location>
        <begin position="94"/>
        <end position="111"/>
    </location>
</feature>
<sequence>MAINAISHDSGDAEEKASRRKGKRTAARRAVKPACRMEEKSHLGRSNMTIANSIAYIERNGNPRPKPLIVHYNSASQTIVSFIVQVPARPVPNGGNNDTPSNNRKSSSRGHQYSWDRRDDEKRESLRLREPMKYRLGTHEMLDQLHKMPARISLLSLLINSESHRECDKEHSG</sequence>
<evidence type="ECO:0000313" key="2">
    <source>
        <dbReference type="EMBL" id="RDX96104.1"/>
    </source>
</evidence>
<dbReference type="AlphaFoldDB" id="A0A371GZY0"/>
<organism evidence="2 3">
    <name type="scientific">Mucuna pruriens</name>
    <name type="common">Velvet bean</name>
    <name type="synonym">Dolichos pruriens</name>
    <dbReference type="NCBI Taxonomy" id="157652"/>
    <lineage>
        <taxon>Eukaryota</taxon>
        <taxon>Viridiplantae</taxon>
        <taxon>Streptophyta</taxon>
        <taxon>Embryophyta</taxon>
        <taxon>Tracheophyta</taxon>
        <taxon>Spermatophyta</taxon>
        <taxon>Magnoliopsida</taxon>
        <taxon>eudicotyledons</taxon>
        <taxon>Gunneridae</taxon>
        <taxon>Pentapetalae</taxon>
        <taxon>rosids</taxon>
        <taxon>fabids</taxon>
        <taxon>Fabales</taxon>
        <taxon>Fabaceae</taxon>
        <taxon>Papilionoideae</taxon>
        <taxon>50 kb inversion clade</taxon>
        <taxon>NPAAA clade</taxon>
        <taxon>indigoferoid/millettioid clade</taxon>
        <taxon>Phaseoleae</taxon>
        <taxon>Mucuna</taxon>
    </lineage>
</organism>
<feature type="region of interest" description="Disordered" evidence="1">
    <location>
        <begin position="90"/>
        <end position="124"/>
    </location>
</feature>
<evidence type="ECO:0000256" key="1">
    <source>
        <dbReference type="SAM" id="MobiDB-lite"/>
    </source>
</evidence>
<name>A0A371GZY0_MUCPR</name>
<keyword evidence="3" id="KW-1185">Reference proteome</keyword>
<proteinExistence type="predicted"/>
<accession>A0A371GZY0</accession>